<dbReference type="Proteomes" id="UP000324705">
    <property type="component" value="Chromosome 3A"/>
</dbReference>
<gene>
    <name evidence="12" type="ORF">TRITD_3Av1G010010</name>
</gene>
<dbReference type="GO" id="GO:0043531">
    <property type="term" value="F:ADP binding"/>
    <property type="evidence" value="ECO:0007669"/>
    <property type="project" value="InterPro"/>
</dbReference>
<dbReference type="InterPro" id="IPR036388">
    <property type="entry name" value="WH-like_DNA-bd_sf"/>
</dbReference>
<feature type="domain" description="Disease resistance N-terminal" evidence="9">
    <location>
        <begin position="10"/>
        <end position="99"/>
    </location>
</feature>
<dbReference type="Pfam" id="PF00931">
    <property type="entry name" value="NB-ARC"/>
    <property type="match status" value="1"/>
</dbReference>
<dbReference type="InterPro" id="IPR038005">
    <property type="entry name" value="RX-like_CC"/>
</dbReference>
<evidence type="ECO:0000313" key="13">
    <source>
        <dbReference type="Proteomes" id="UP000324705"/>
    </source>
</evidence>
<dbReference type="FunFam" id="3.40.50.300:FF:001091">
    <property type="entry name" value="Probable disease resistance protein At1g61300"/>
    <property type="match status" value="1"/>
</dbReference>
<feature type="domain" description="NB-ARC" evidence="8">
    <location>
        <begin position="170"/>
        <end position="342"/>
    </location>
</feature>
<dbReference type="PANTHER" id="PTHR23155:SF1167">
    <property type="entry name" value="OS08G0412100 PROTEIN"/>
    <property type="match status" value="1"/>
</dbReference>
<evidence type="ECO:0000259" key="9">
    <source>
        <dbReference type="Pfam" id="PF18052"/>
    </source>
</evidence>
<dbReference type="Gene3D" id="3.80.10.10">
    <property type="entry name" value="Ribonuclease Inhibitor"/>
    <property type="match status" value="1"/>
</dbReference>
<dbReference type="InterPro" id="IPR032675">
    <property type="entry name" value="LRR_dom_sf"/>
</dbReference>
<sequence>MAGVGAGTGALSSLLGKLTTLLSDEYKLLKGVRKDIAFLERELRRMQILVNILADMEKLDKLAKDWKGTMRDLSYDMEDCIDRFMVRLGKGDAKRGFMKRTVRRLNTIFARHGIGTQIKELKARVVEESERRQRLNLDNFVTSTPRTVEIDPRLAAFYEEAEGLVAMDVPMNKVMAWLMEDSLELKVVAIFGGGGLGKTTLAMELNRKIKGYFKCRASVSVSRTLDLDKLLKDVLFQIDPDVFRKCKKDVWTKEQLIRDIARILTGKRYFIIIDDVWKEEDWKIIKAAFPDNRNGSRIIATTRITTVAKSCCSNSGDQLYQMPVLNDVDSRRLFLKRIFHHDNSCPPQLEKVSDKILKKCGGLPLAIITIASLLANKPHNTDEWERLADSIGNGLSYENDGGGKGMKDILLLSYWDLPHHLKTCLLYLCIYPEDQRIKCEDLKWKWIGEGFIAAPWGNLCQEAENCFNELVNRNMIQPVDVGRDGLVHYCQVHDMVLDLIISLSEEENFAIVLNRRVCNSLPSKIRRLSMQSTGKGNKGAIHAVTTSKLHIRSLNVFGETEPVPPLVNFHSLRVLDFDSCNWLEKEHIKNIGSCSQLRYLRINSRQITELPGEIGKLQFLETLDLRGCGDLITLPSTMVQLQKLARLLIHYHIWLPAGVIGSLHALEEISHIYRVDNPVKFAEELRHLTKLRKLSMNCYPDICSDYLERYLEVLRSSLSELCKFNLRYLHTSKEIGDYLLGGRRRRFPHLHLVKSVFKRETRFERIPMGMASINDLVHLDIEVERFDEKSLHLLMGMPSLTYLQLSVVTEGYEKFGSYFPGKRFDPVTVGNNGFKFLKVFFFTLKEYTGIGIAFAPGAMPALQRLHLRWKARDVMSGYYEDGPGADMGIRHLSGLTHLQVEIDCSYATVAEVEALEGKVTGWHPNRHTLQVHLRREHENTIIKDEEERDKQREEERRGQYLSAF</sequence>
<evidence type="ECO:0000256" key="6">
    <source>
        <dbReference type="ARBA" id="ARBA00023054"/>
    </source>
</evidence>
<dbReference type="AlphaFoldDB" id="A0A9R0VDT9"/>
<dbReference type="InterPro" id="IPR002182">
    <property type="entry name" value="NB-ARC"/>
</dbReference>
<keyword evidence="6" id="KW-0175">Coiled coil</keyword>
<dbReference type="PANTHER" id="PTHR23155">
    <property type="entry name" value="DISEASE RESISTANCE PROTEIN RP"/>
    <property type="match status" value="1"/>
</dbReference>
<keyword evidence="13" id="KW-1185">Reference proteome</keyword>
<dbReference type="InterPro" id="IPR044974">
    <property type="entry name" value="Disease_R_plants"/>
</dbReference>
<evidence type="ECO:0000259" key="10">
    <source>
        <dbReference type="Pfam" id="PF23559"/>
    </source>
</evidence>
<keyword evidence="4" id="KW-0547">Nucleotide-binding</keyword>
<accession>A0A9R0VDT9</accession>
<comment type="similarity">
    <text evidence="1">Belongs to the disease resistance NB-LRR family.</text>
</comment>
<dbReference type="Gramene" id="TRITD3Av1G010010.2">
    <property type="protein sequence ID" value="TRITD3Av1G010010.2"/>
    <property type="gene ID" value="TRITD3Av1G010010"/>
</dbReference>
<evidence type="ECO:0000256" key="5">
    <source>
        <dbReference type="ARBA" id="ARBA00022821"/>
    </source>
</evidence>
<dbReference type="SUPFAM" id="SSF52058">
    <property type="entry name" value="L domain-like"/>
    <property type="match status" value="1"/>
</dbReference>
<name>A0A9R0VDT9_TRITD</name>
<keyword evidence="3" id="KW-0677">Repeat</keyword>
<dbReference type="Pfam" id="PF18052">
    <property type="entry name" value="Rx_N"/>
    <property type="match status" value="1"/>
</dbReference>
<dbReference type="InterPro" id="IPR027417">
    <property type="entry name" value="P-loop_NTPase"/>
</dbReference>
<keyword evidence="2" id="KW-0433">Leucine-rich repeat</keyword>
<dbReference type="GO" id="GO:0009626">
    <property type="term" value="P:plant-type hypersensitive response"/>
    <property type="evidence" value="ECO:0007669"/>
    <property type="project" value="UniProtKB-ARBA"/>
</dbReference>
<dbReference type="CDD" id="cd14798">
    <property type="entry name" value="RX-CC_like"/>
    <property type="match status" value="1"/>
</dbReference>
<feature type="region of interest" description="Disordered" evidence="7">
    <location>
        <begin position="944"/>
        <end position="964"/>
    </location>
</feature>
<reference evidence="12 13" key="1">
    <citation type="submission" date="2017-09" db="EMBL/GenBank/DDBJ databases">
        <authorList>
            <consortium name="International Durum Wheat Genome Sequencing Consortium (IDWGSC)"/>
            <person name="Milanesi L."/>
        </authorList>
    </citation>
    <scope>NUCLEOTIDE SEQUENCE [LARGE SCALE GENOMIC DNA]</scope>
    <source>
        <strain evidence="13">cv. Svevo</strain>
    </source>
</reference>
<dbReference type="GO" id="GO:0042742">
    <property type="term" value="P:defense response to bacterium"/>
    <property type="evidence" value="ECO:0007669"/>
    <property type="project" value="UniProtKB-ARBA"/>
</dbReference>
<dbReference type="InterPro" id="IPR041118">
    <property type="entry name" value="Rx_N"/>
</dbReference>
<dbReference type="Pfam" id="PF23559">
    <property type="entry name" value="WHD_DRP"/>
    <property type="match status" value="1"/>
</dbReference>
<evidence type="ECO:0000259" key="11">
    <source>
        <dbReference type="Pfam" id="PF23598"/>
    </source>
</evidence>
<dbReference type="InterPro" id="IPR042197">
    <property type="entry name" value="Apaf_helical"/>
</dbReference>
<dbReference type="SUPFAM" id="SSF52540">
    <property type="entry name" value="P-loop containing nucleoside triphosphate hydrolases"/>
    <property type="match status" value="1"/>
</dbReference>
<organism evidence="12 13">
    <name type="scientific">Triticum turgidum subsp. durum</name>
    <name type="common">Durum wheat</name>
    <name type="synonym">Triticum durum</name>
    <dbReference type="NCBI Taxonomy" id="4567"/>
    <lineage>
        <taxon>Eukaryota</taxon>
        <taxon>Viridiplantae</taxon>
        <taxon>Streptophyta</taxon>
        <taxon>Embryophyta</taxon>
        <taxon>Tracheophyta</taxon>
        <taxon>Spermatophyta</taxon>
        <taxon>Magnoliopsida</taxon>
        <taxon>Liliopsida</taxon>
        <taxon>Poales</taxon>
        <taxon>Poaceae</taxon>
        <taxon>BOP clade</taxon>
        <taxon>Pooideae</taxon>
        <taxon>Triticodae</taxon>
        <taxon>Triticeae</taxon>
        <taxon>Triticinae</taxon>
        <taxon>Triticum</taxon>
    </lineage>
</organism>
<evidence type="ECO:0000256" key="4">
    <source>
        <dbReference type="ARBA" id="ARBA00022741"/>
    </source>
</evidence>
<evidence type="ECO:0000256" key="2">
    <source>
        <dbReference type="ARBA" id="ARBA00022614"/>
    </source>
</evidence>
<feature type="compositionally biased region" description="Basic and acidic residues" evidence="7">
    <location>
        <begin position="944"/>
        <end position="958"/>
    </location>
</feature>
<dbReference type="Gene3D" id="1.10.8.430">
    <property type="entry name" value="Helical domain of apoptotic protease-activating factors"/>
    <property type="match status" value="1"/>
</dbReference>
<dbReference type="PRINTS" id="PR00364">
    <property type="entry name" value="DISEASERSIST"/>
</dbReference>
<evidence type="ECO:0000259" key="8">
    <source>
        <dbReference type="Pfam" id="PF00931"/>
    </source>
</evidence>
<evidence type="ECO:0000256" key="1">
    <source>
        <dbReference type="ARBA" id="ARBA00008894"/>
    </source>
</evidence>
<evidence type="ECO:0000256" key="7">
    <source>
        <dbReference type="SAM" id="MobiDB-lite"/>
    </source>
</evidence>
<dbReference type="Pfam" id="PF23598">
    <property type="entry name" value="LRR_14"/>
    <property type="match status" value="1"/>
</dbReference>
<feature type="domain" description="Disease resistance protein winged helix" evidence="10">
    <location>
        <begin position="430"/>
        <end position="500"/>
    </location>
</feature>
<dbReference type="EMBL" id="LT934115">
    <property type="protein sequence ID" value="VAH56075.1"/>
    <property type="molecule type" value="Genomic_DNA"/>
</dbReference>
<keyword evidence="5" id="KW-0611">Plant defense</keyword>
<feature type="domain" description="Disease resistance R13L4/SHOC-2-like LRR" evidence="11">
    <location>
        <begin position="550"/>
        <end position="928"/>
    </location>
</feature>
<dbReference type="FunFam" id="1.10.10.10:FF:000322">
    <property type="entry name" value="Probable disease resistance protein At1g63360"/>
    <property type="match status" value="1"/>
</dbReference>
<proteinExistence type="inferred from homology"/>
<evidence type="ECO:0000313" key="12">
    <source>
        <dbReference type="EMBL" id="VAH56075.1"/>
    </source>
</evidence>
<protein>
    <submittedName>
        <fullName evidence="12">Uncharacterized protein</fullName>
    </submittedName>
</protein>
<dbReference type="Gene3D" id="1.10.10.10">
    <property type="entry name" value="Winged helix-like DNA-binding domain superfamily/Winged helix DNA-binding domain"/>
    <property type="match status" value="1"/>
</dbReference>
<dbReference type="InterPro" id="IPR058922">
    <property type="entry name" value="WHD_DRP"/>
</dbReference>
<evidence type="ECO:0000256" key="3">
    <source>
        <dbReference type="ARBA" id="ARBA00022737"/>
    </source>
</evidence>
<dbReference type="Gene3D" id="3.40.50.300">
    <property type="entry name" value="P-loop containing nucleotide triphosphate hydrolases"/>
    <property type="match status" value="1"/>
</dbReference>
<dbReference type="GO" id="GO:0002758">
    <property type="term" value="P:innate immune response-activating signaling pathway"/>
    <property type="evidence" value="ECO:0007669"/>
    <property type="project" value="UniProtKB-ARBA"/>
</dbReference>
<dbReference type="InterPro" id="IPR055414">
    <property type="entry name" value="LRR_R13L4/SHOC2-like"/>
</dbReference>
<dbReference type="Gene3D" id="1.20.5.4130">
    <property type="match status" value="1"/>
</dbReference>